<evidence type="ECO:0000313" key="3">
    <source>
        <dbReference type="Proteomes" id="UP001230268"/>
    </source>
</evidence>
<dbReference type="Proteomes" id="UP001230268">
    <property type="component" value="Unassembled WGS sequence"/>
</dbReference>
<comment type="caution">
    <text evidence="2">The sequence shown here is derived from an EMBL/GenBank/DDBJ whole genome shotgun (WGS) entry which is preliminary data.</text>
</comment>
<feature type="compositionally biased region" description="Basic and acidic residues" evidence="1">
    <location>
        <begin position="106"/>
        <end position="117"/>
    </location>
</feature>
<sequence>MSYSCLHVSANRFTMHIQVNLPMHGLIRNYGHLRRCIYHQQRAVWPKFSKTITSGAVTDSVNAFSGESRDSTYKRRCQCPFSTLRVNTGSDSTLSPNKDTTPGTSKGEESSLQEKRDANIVLRQPIPKNFIKETFLPHLEHNVAYNAHKFPPSVVLQIAIAYSKLPAFIRQRAIEDSIIETFIDRMVDYTATDCVQVMNTSLQLQGLRNIKVYNEIIKRLKDKHVFGSITVLNRLGIVRCISRILQRAHVIQECDSASVPLDVEVLDLKQYRSSIMKPWTLITSNIRNSELKKFCSELVTFGGDSLLPQLEFEMQSMDSYELSDLLGVFAERAERDSAKLDFPIIAILMQRIIAINDDTPMVNKLANICSLCRLRVSHSDYLDMVISEIHDPLKVNNIFHRHLARAIWSFSRLQALDRVFDALIPHIERNALHFEPSSVARLSQLYNAEMSIGKFCKTKLERLCDVLVKNALHSLNRIDKFTPKELVFFYTSLCYLKLIPVRSDFESFLNSRSTGSLAYIESSSQVLESQLKAKGKTRTHFLESVISAMERLENDFDLSEIKRVVSVSESMEHANYVLDHLPGSWSRVVKESGDDLV</sequence>
<organism evidence="2 3">
    <name type="scientific">Babesia gibsoni</name>
    <dbReference type="NCBI Taxonomy" id="33632"/>
    <lineage>
        <taxon>Eukaryota</taxon>
        <taxon>Sar</taxon>
        <taxon>Alveolata</taxon>
        <taxon>Apicomplexa</taxon>
        <taxon>Aconoidasida</taxon>
        <taxon>Piroplasmida</taxon>
        <taxon>Babesiidae</taxon>
        <taxon>Babesia</taxon>
    </lineage>
</organism>
<evidence type="ECO:0000256" key="1">
    <source>
        <dbReference type="SAM" id="MobiDB-lite"/>
    </source>
</evidence>
<evidence type="ECO:0000313" key="2">
    <source>
        <dbReference type="EMBL" id="KAK1444507.1"/>
    </source>
</evidence>
<accession>A0AAD8UU02</accession>
<dbReference type="AlphaFoldDB" id="A0AAD8UU02"/>
<feature type="region of interest" description="Disordered" evidence="1">
    <location>
        <begin position="88"/>
        <end position="117"/>
    </location>
</feature>
<protein>
    <submittedName>
        <fullName evidence="2">Uncharacterized protein</fullName>
    </submittedName>
</protein>
<feature type="compositionally biased region" description="Polar residues" evidence="1">
    <location>
        <begin position="88"/>
        <end position="104"/>
    </location>
</feature>
<proteinExistence type="predicted"/>
<name>A0AAD8UU02_BABGI</name>
<reference evidence="2" key="1">
    <citation type="submission" date="2023-08" db="EMBL/GenBank/DDBJ databases">
        <title>Draft sequence of the Babesia gibsoni genome.</title>
        <authorList>
            <person name="Yamagishi J.Y."/>
            <person name="Xuan X.X."/>
        </authorList>
    </citation>
    <scope>NUCLEOTIDE SEQUENCE</scope>
    <source>
        <strain evidence="2">Azabu</strain>
    </source>
</reference>
<dbReference type="EMBL" id="JAVEPI010000001">
    <property type="protein sequence ID" value="KAK1444507.1"/>
    <property type="molecule type" value="Genomic_DNA"/>
</dbReference>
<keyword evidence="3" id="KW-1185">Reference proteome</keyword>
<gene>
    <name evidence="2" type="ORF">BgAZ_104130</name>
</gene>